<organism evidence="1 2">
    <name type="scientific">Cynoglossus semilaevis</name>
    <name type="common">Tongue sole</name>
    <dbReference type="NCBI Taxonomy" id="244447"/>
    <lineage>
        <taxon>Eukaryota</taxon>
        <taxon>Metazoa</taxon>
        <taxon>Chordata</taxon>
        <taxon>Craniata</taxon>
        <taxon>Vertebrata</taxon>
        <taxon>Euteleostomi</taxon>
        <taxon>Actinopterygii</taxon>
        <taxon>Neopterygii</taxon>
        <taxon>Teleostei</taxon>
        <taxon>Neoteleostei</taxon>
        <taxon>Acanthomorphata</taxon>
        <taxon>Carangaria</taxon>
        <taxon>Pleuronectiformes</taxon>
        <taxon>Pleuronectoidei</taxon>
        <taxon>Cynoglossidae</taxon>
        <taxon>Cynoglossinae</taxon>
        <taxon>Cynoglossus</taxon>
    </lineage>
</organism>
<sequence length="101" mass="10508">GWIFSEKNGIRRIENTAVCGGLYCVSVSTCPGSPWNPGGPAGPCSPLSPAGPHCRGMPTAPGWSVVPLLVLTAGPEGPWAPTSPSFPGAPWVERKMLGFRH</sequence>
<name>A0A3P8W3C2_CYNSE</name>
<accession>A0A3P8W3C2</accession>
<keyword evidence="2" id="KW-1185">Reference proteome</keyword>
<evidence type="ECO:0000313" key="2">
    <source>
        <dbReference type="Proteomes" id="UP000265120"/>
    </source>
</evidence>
<reference evidence="1" key="2">
    <citation type="submission" date="2025-08" db="UniProtKB">
        <authorList>
            <consortium name="Ensembl"/>
        </authorList>
    </citation>
    <scope>IDENTIFICATION</scope>
</reference>
<protein>
    <submittedName>
        <fullName evidence="1">Uncharacterized protein</fullName>
    </submittedName>
</protein>
<dbReference type="Ensembl" id="ENSCSET00000021279.1">
    <property type="protein sequence ID" value="ENSCSEP00000021007.1"/>
    <property type="gene ID" value="ENSCSEG00000013423.1"/>
</dbReference>
<proteinExistence type="predicted"/>
<reference evidence="1" key="3">
    <citation type="submission" date="2025-09" db="UniProtKB">
        <authorList>
            <consortium name="Ensembl"/>
        </authorList>
    </citation>
    <scope>IDENTIFICATION</scope>
</reference>
<dbReference type="InParanoid" id="A0A3P8W3C2"/>
<reference evidence="1 2" key="1">
    <citation type="journal article" date="2014" name="Nat. Genet.">
        <title>Whole-genome sequence of a flatfish provides insights into ZW sex chromosome evolution and adaptation to a benthic lifestyle.</title>
        <authorList>
            <person name="Chen S."/>
            <person name="Zhang G."/>
            <person name="Shao C."/>
            <person name="Huang Q."/>
            <person name="Liu G."/>
            <person name="Zhang P."/>
            <person name="Song W."/>
            <person name="An N."/>
            <person name="Chalopin D."/>
            <person name="Volff J.N."/>
            <person name="Hong Y."/>
            <person name="Li Q."/>
            <person name="Sha Z."/>
            <person name="Zhou H."/>
            <person name="Xie M."/>
            <person name="Yu Q."/>
            <person name="Liu Y."/>
            <person name="Xiang H."/>
            <person name="Wang N."/>
            <person name="Wu K."/>
            <person name="Yang C."/>
            <person name="Zhou Q."/>
            <person name="Liao X."/>
            <person name="Yang L."/>
            <person name="Hu Q."/>
            <person name="Zhang J."/>
            <person name="Meng L."/>
            <person name="Jin L."/>
            <person name="Tian Y."/>
            <person name="Lian J."/>
            <person name="Yang J."/>
            <person name="Miao G."/>
            <person name="Liu S."/>
            <person name="Liang Z."/>
            <person name="Yan F."/>
            <person name="Li Y."/>
            <person name="Sun B."/>
            <person name="Zhang H."/>
            <person name="Zhang J."/>
            <person name="Zhu Y."/>
            <person name="Du M."/>
            <person name="Zhao Y."/>
            <person name="Schartl M."/>
            <person name="Tang Q."/>
            <person name="Wang J."/>
        </authorList>
    </citation>
    <scope>NUCLEOTIDE SEQUENCE</scope>
</reference>
<dbReference type="Proteomes" id="UP000265120">
    <property type="component" value="Chromosome 17"/>
</dbReference>
<dbReference type="AlphaFoldDB" id="A0A3P8W3C2"/>
<evidence type="ECO:0000313" key="1">
    <source>
        <dbReference type="Ensembl" id="ENSCSEP00000021007.1"/>
    </source>
</evidence>